<dbReference type="CDD" id="cd00840">
    <property type="entry name" value="MPP_Mre11_N"/>
    <property type="match status" value="1"/>
</dbReference>
<evidence type="ECO:0000259" key="2">
    <source>
        <dbReference type="Pfam" id="PF00149"/>
    </source>
</evidence>
<protein>
    <submittedName>
        <fullName evidence="3">Serine/threonine protein phosphatase</fullName>
    </submittedName>
</protein>
<dbReference type="SUPFAM" id="SSF56300">
    <property type="entry name" value="Metallo-dependent phosphatases"/>
    <property type="match status" value="1"/>
</dbReference>
<dbReference type="Proteomes" id="UP000503840">
    <property type="component" value="Unassembled WGS sequence"/>
</dbReference>
<comment type="caution">
    <text evidence="3">The sequence shown here is derived from an EMBL/GenBank/DDBJ whole genome shotgun (WGS) entry which is preliminary data.</text>
</comment>
<name>A0A7J0BP50_9BACT</name>
<dbReference type="PANTHER" id="PTHR30337">
    <property type="entry name" value="COMPONENT OF ATP-DEPENDENT DSDNA EXONUCLEASE"/>
    <property type="match status" value="1"/>
</dbReference>
<feature type="domain" description="Calcineurin-like phosphoesterase" evidence="2">
    <location>
        <begin position="10"/>
        <end position="210"/>
    </location>
</feature>
<dbReference type="AlphaFoldDB" id="A0A7J0BP50"/>
<reference evidence="3 4" key="1">
    <citation type="submission" date="2020-05" db="EMBL/GenBank/DDBJ databases">
        <title>Draft genome sequence of Desulfovibrio sp. strain HN2T.</title>
        <authorList>
            <person name="Ueno A."/>
            <person name="Tamazawa S."/>
            <person name="Tamamura S."/>
            <person name="Murakami T."/>
            <person name="Kiyama T."/>
            <person name="Inomata H."/>
            <person name="Amano Y."/>
            <person name="Miyakawa K."/>
            <person name="Tamaki H."/>
            <person name="Naganuma T."/>
            <person name="Kaneko K."/>
        </authorList>
    </citation>
    <scope>NUCLEOTIDE SEQUENCE [LARGE SCALE GENOMIC DNA]</scope>
    <source>
        <strain evidence="3 4">HN2</strain>
    </source>
</reference>
<evidence type="ECO:0000256" key="1">
    <source>
        <dbReference type="ARBA" id="ARBA00022801"/>
    </source>
</evidence>
<organism evidence="3 4">
    <name type="scientific">Desulfovibrio subterraneus</name>
    <dbReference type="NCBI Taxonomy" id="2718620"/>
    <lineage>
        <taxon>Bacteria</taxon>
        <taxon>Pseudomonadati</taxon>
        <taxon>Thermodesulfobacteriota</taxon>
        <taxon>Desulfovibrionia</taxon>
        <taxon>Desulfovibrionales</taxon>
        <taxon>Desulfovibrionaceae</taxon>
        <taxon>Desulfovibrio</taxon>
    </lineage>
</organism>
<keyword evidence="4" id="KW-1185">Reference proteome</keyword>
<dbReference type="PIRSF" id="PIRSF033091">
    <property type="entry name" value="Pesterase_YhaO"/>
    <property type="match status" value="1"/>
</dbReference>
<dbReference type="InterPro" id="IPR004843">
    <property type="entry name" value="Calcineurin-like_PHP"/>
</dbReference>
<dbReference type="InterPro" id="IPR050535">
    <property type="entry name" value="DNA_Repair-Maintenance_Comp"/>
</dbReference>
<evidence type="ECO:0000313" key="4">
    <source>
        <dbReference type="Proteomes" id="UP000503840"/>
    </source>
</evidence>
<sequence length="442" mass="48313">MPSTSPDRPLRFIHAADLHLDAAFKGIASDAPASVRTTLQRATFTAFHRLVELGCRLRPDFLVLAGDIYNQEDGSLKAQLTLRDGCMRLREAGVRVFIAHGNHDPYSSRAASITLPDNVTVFGTDAVDVVEVPRNNDLVAVVHGISHATARERKSLARKFSRTLHDTVQVGVLHCTLDAVASADIYAPATLKELSATGLDYWALGHIHEPQQVSRTPLVVYPGSTQGLHINEQGLHGCMILEGDRHTLQAELFPLASVVWKKVEVDITGHETAERLDDALFAAADNALTESLEACDAAGKPWGITPAAPEGMVLRITLTGRGPLDTLLRAPGTLTDLLERLRESLAVQSPFIWIKDIELACRPDADMDAQRRRPDLLGETLRMALALQDDKDAVATHFSEALAPMFDKPKLRKAIDPPDAAELLHLLEEAELLCMDMLEADQ</sequence>
<dbReference type="GO" id="GO:0016787">
    <property type="term" value="F:hydrolase activity"/>
    <property type="evidence" value="ECO:0007669"/>
    <property type="project" value="UniProtKB-KW"/>
</dbReference>
<proteinExistence type="predicted"/>
<dbReference type="Pfam" id="PF00149">
    <property type="entry name" value="Metallophos"/>
    <property type="match status" value="1"/>
</dbReference>
<dbReference type="InterPro" id="IPR041796">
    <property type="entry name" value="Mre11_N"/>
</dbReference>
<dbReference type="InterPro" id="IPR029052">
    <property type="entry name" value="Metallo-depent_PP-like"/>
</dbReference>
<evidence type="ECO:0000313" key="3">
    <source>
        <dbReference type="EMBL" id="GFM34992.1"/>
    </source>
</evidence>
<dbReference type="Gene3D" id="3.60.21.10">
    <property type="match status" value="1"/>
</dbReference>
<dbReference type="RefSeq" id="WP_174406633.1">
    <property type="nucleotide sequence ID" value="NZ_BLVO01000016.1"/>
</dbReference>
<gene>
    <name evidence="3" type="ORF">DSM101010T_33570</name>
</gene>
<keyword evidence="1" id="KW-0378">Hydrolase</keyword>
<accession>A0A7J0BP50</accession>
<dbReference type="InterPro" id="IPR014576">
    <property type="entry name" value="Pesterase_YhaO"/>
</dbReference>
<dbReference type="PANTHER" id="PTHR30337:SF7">
    <property type="entry name" value="PHOSPHOESTERASE"/>
    <property type="match status" value="1"/>
</dbReference>
<dbReference type="EMBL" id="BLVO01000016">
    <property type="protein sequence ID" value="GFM34992.1"/>
    <property type="molecule type" value="Genomic_DNA"/>
</dbReference>